<feature type="transmembrane region" description="Helical" evidence="7">
    <location>
        <begin position="280"/>
        <end position="300"/>
    </location>
</feature>
<evidence type="ECO:0000256" key="5">
    <source>
        <dbReference type="ARBA" id="ARBA00022989"/>
    </source>
</evidence>
<dbReference type="Pfam" id="PF02687">
    <property type="entry name" value="FtsX"/>
    <property type="match status" value="1"/>
</dbReference>
<feature type="domain" description="MacB-like periplasmic core" evidence="9">
    <location>
        <begin position="19"/>
        <end position="245"/>
    </location>
</feature>
<evidence type="ECO:0000313" key="11">
    <source>
        <dbReference type="Proteomes" id="UP000829708"/>
    </source>
</evidence>
<dbReference type="PANTHER" id="PTHR30489">
    <property type="entry name" value="LIPOPROTEIN-RELEASING SYSTEM TRANSMEMBRANE PROTEIN LOLE"/>
    <property type="match status" value="1"/>
</dbReference>
<evidence type="ECO:0000256" key="2">
    <source>
        <dbReference type="ARBA" id="ARBA00005236"/>
    </source>
</evidence>
<reference evidence="11" key="1">
    <citation type="journal article" date="2024" name="J Bioinform Genom">
        <title>Complete genome sequence of the type strain bacterium Sphaerochaeta associata GLS2t (VKM B-2742)t.</title>
        <authorList>
            <person name="Troshina O.Y."/>
            <person name="Tepeeva A.N."/>
            <person name="Arzamasceva V.O."/>
            <person name="Whitman W.B."/>
            <person name="Varghese N."/>
            <person name="Shapiro N."/>
            <person name="Woyke T."/>
            <person name="Kripides N.C."/>
            <person name="Vasilenko O.V."/>
        </authorList>
    </citation>
    <scope>NUCLEOTIDE SEQUENCE [LARGE SCALE GENOMIC DNA]</scope>
    <source>
        <strain evidence="11">GLS2T</strain>
    </source>
</reference>
<evidence type="ECO:0000259" key="8">
    <source>
        <dbReference type="Pfam" id="PF02687"/>
    </source>
</evidence>
<proteinExistence type="inferred from homology"/>
<keyword evidence="6 7" id="KW-0472">Membrane</keyword>
<dbReference type="InterPro" id="IPR051447">
    <property type="entry name" value="Lipoprotein-release_system"/>
</dbReference>
<feature type="transmembrane region" description="Helical" evidence="7">
    <location>
        <begin position="321"/>
        <end position="351"/>
    </location>
</feature>
<keyword evidence="3" id="KW-1003">Cell membrane</keyword>
<comment type="similarity">
    <text evidence="2">Belongs to the ABC-4 integral membrane protein family. LolC/E subfamily.</text>
</comment>
<keyword evidence="11" id="KW-1185">Reference proteome</keyword>
<evidence type="ECO:0000256" key="3">
    <source>
        <dbReference type="ARBA" id="ARBA00022475"/>
    </source>
</evidence>
<evidence type="ECO:0000256" key="4">
    <source>
        <dbReference type="ARBA" id="ARBA00022692"/>
    </source>
</evidence>
<accession>A0ABY4D983</accession>
<evidence type="ECO:0000256" key="1">
    <source>
        <dbReference type="ARBA" id="ARBA00004651"/>
    </source>
</evidence>
<keyword evidence="5 7" id="KW-1133">Transmembrane helix</keyword>
<evidence type="ECO:0000259" key="9">
    <source>
        <dbReference type="Pfam" id="PF12704"/>
    </source>
</evidence>
<evidence type="ECO:0000256" key="6">
    <source>
        <dbReference type="ARBA" id="ARBA00023136"/>
    </source>
</evidence>
<dbReference type="Proteomes" id="UP000829708">
    <property type="component" value="Chromosome"/>
</dbReference>
<dbReference type="Pfam" id="PF12704">
    <property type="entry name" value="MacB_PCD"/>
    <property type="match status" value="1"/>
</dbReference>
<evidence type="ECO:0000313" key="10">
    <source>
        <dbReference type="EMBL" id="UOM50843.1"/>
    </source>
</evidence>
<dbReference type="PANTHER" id="PTHR30489:SF0">
    <property type="entry name" value="LIPOPROTEIN-RELEASING SYSTEM TRANSMEMBRANE PROTEIN LOLE"/>
    <property type="match status" value="1"/>
</dbReference>
<keyword evidence="4 7" id="KW-0812">Transmembrane</keyword>
<dbReference type="EMBL" id="CP094929">
    <property type="protein sequence ID" value="UOM50843.1"/>
    <property type="molecule type" value="Genomic_DNA"/>
</dbReference>
<dbReference type="RefSeq" id="WP_244772228.1">
    <property type="nucleotide sequence ID" value="NZ_CP094929.1"/>
</dbReference>
<name>A0ABY4D983_9SPIR</name>
<organism evidence="10 11">
    <name type="scientific">Sphaerochaeta associata</name>
    <dbReference type="NCBI Taxonomy" id="1129264"/>
    <lineage>
        <taxon>Bacteria</taxon>
        <taxon>Pseudomonadati</taxon>
        <taxon>Spirochaetota</taxon>
        <taxon>Spirochaetia</taxon>
        <taxon>Spirochaetales</taxon>
        <taxon>Sphaerochaetaceae</taxon>
        <taxon>Sphaerochaeta</taxon>
    </lineage>
</organism>
<gene>
    <name evidence="10" type="ORF">MUG09_14870</name>
</gene>
<sequence length="418" mass="46504">MKFILQLAAKNLMRYKRRTAITAVAIAFGLMMYVFVDSLLLGAELESMRNLRWYETASLRVHDSAYWEDRYFLPLDASIESPQPILDLLKAEGITATARTSFAADMILYQDDFGEDGNMSVQVTAINPATDFDVYRFENTLIEGRFLQSGEMDGIVLGSWFAEDIGAKVGYWVTLVTRGKGGFYEAFDMQVVGIINCPNPNVNRSLVMMDIQAADLYLAMDGSISSIDIVLGEKSNLNEVVQSLQPKLQAIDADLTLYTWEDLARDYLAILEAKQGGTGMILFLVFIIAAVGVSNTMLMAMYERMRELGMMRALGMRDRDILLAFLFEAGGIGLLGSVVGILLGCLANLYLVNVGFDFGFMLRDMDIGFRIQNVMRGAWSIPTLIKAFLSGIGLSMIVAFLPIRRALKLDIPTCLHHQ</sequence>
<dbReference type="InterPro" id="IPR003838">
    <property type="entry name" value="ABC3_permease_C"/>
</dbReference>
<dbReference type="InterPro" id="IPR025857">
    <property type="entry name" value="MacB_PCD"/>
</dbReference>
<feature type="domain" description="ABC3 transporter permease C-terminal" evidence="8">
    <location>
        <begin position="280"/>
        <end position="410"/>
    </location>
</feature>
<evidence type="ECO:0000256" key="7">
    <source>
        <dbReference type="SAM" id="Phobius"/>
    </source>
</evidence>
<comment type="subcellular location">
    <subcellularLocation>
        <location evidence="1">Cell membrane</location>
        <topology evidence="1">Multi-pass membrane protein</topology>
    </subcellularLocation>
</comment>
<feature type="transmembrane region" description="Helical" evidence="7">
    <location>
        <begin position="384"/>
        <end position="403"/>
    </location>
</feature>
<protein>
    <submittedName>
        <fullName evidence="10">FtsX-like permease family protein</fullName>
    </submittedName>
</protein>